<dbReference type="NCBIfam" id="TIGR00278">
    <property type="entry name" value="membrane protein insertion efficiency factor YidD"/>
    <property type="match status" value="1"/>
</dbReference>
<feature type="region of interest" description="Disordered" evidence="1">
    <location>
        <begin position="203"/>
        <end position="224"/>
    </location>
</feature>
<evidence type="ECO:0000313" key="2">
    <source>
        <dbReference type="EMBL" id="KAG0559328.1"/>
    </source>
</evidence>
<dbReference type="PANTHER" id="PTHR33383">
    <property type="entry name" value="MEMBRANE PROTEIN INSERTION EFFICIENCY FACTOR-RELATED"/>
    <property type="match status" value="1"/>
</dbReference>
<sequence>MSSFAIPQLPGSDKDPPRPPQDPPRAPKSPQELAHHRLHEFLCRCSWRGGDCAFEIIGAIWEFVPKLLVAMAALVPPTDFATAVSGTQPSSGAFRRLVPSQVQLRVPASSCCGSVGVFSRFARVVCQGLPVRSDSASTRVKFCSDSELLFLGDDVCSSTASELHCTSSAHWVSYRGEPPSGSNARHGHTRTVRSLFRCNCTGREDQDTASNEDSPKDAEGDSPSGGVAVALKILQFYKREISPLLPGSCRFVPTCSEYGMQAFKKYGVVKGTILTAWRLSRCNPLGGSGFDPPRWFDEPRPPPY</sequence>
<accession>A0A8T0GNK5</accession>
<feature type="region of interest" description="Disordered" evidence="1">
    <location>
        <begin position="1"/>
        <end position="31"/>
    </location>
</feature>
<keyword evidence="3" id="KW-1185">Reference proteome</keyword>
<dbReference type="HAMAP" id="MF_00386">
    <property type="entry name" value="UPF0161_YidD"/>
    <property type="match status" value="1"/>
</dbReference>
<gene>
    <name evidence="2" type="ORF">KC19_10G097000</name>
</gene>
<dbReference type="Pfam" id="PF01809">
    <property type="entry name" value="YidD"/>
    <property type="match status" value="1"/>
</dbReference>
<evidence type="ECO:0008006" key="4">
    <source>
        <dbReference type="Google" id="ProtNLM"/>
    </source>
</evidence>
<dbReference type="PANTHER" id="PTHR33383:SF1">
    <property type="entry name" value="MEMBRANE PROTEIN INSERTION EFFICIENCY FACTOR-RELATED"/>
    <property type="match status" value="1"/>
</dbReference>
<evidence type="ECO:0000256" key="1">
    <source>
        <dbReference type="SAM" id="MobiDB-lite"/>
    </source>
</evidence>
<dbReference type="InterPro" id="IPR002696">
    <property type="entry name" value="Membr_insert_effic_factor_YidD"/>
</dbReference>
<dbReference type="AlphaFoldDB" id="A0A8T0GNK5"/>
<feature type="compositionally biased region" description="Pro residues" evidence="1">
    <location>
        <begin position="18"/>
        <end position="27"/>
    </location>
</feature>
<evidence type="ECO:0000313" key="3">
    <source>
        <dbReference type="Proteomes" id="UP000822688"/>
    </source>
</evidence>
<organism evidence="2 3">
    <name type="scientific">Ceratodon purpureus</name>
    <name type="common">Fire moss</name>
    <name type="synonym">Dicranum purpureum</name>
    <dbReference type="NCBI Taxonomy" id="3225"/>
    <lineage>
        <taxon>Eukaryota</taxon>
        <taxon>Viridiplantae</taxon>
        <taxon>Streptophyta</taxon>
        <taxon>Embryophyta</taxon>
        <taxon>Bryophyta</taxon>
        <taxon>Bryophytina</taxon>
        <taxon>Bryopsida</taxon>
        <taxon>Dicranidae</taxon>
        <taxon>Pseudoditrichales</taxon>
        <taxon>Ditrichaceae</taxon>
        <taxon>Ceratodon</taxon>
    </lineage>
</organism>
<dbReference type="Proteomes" id="UP000822688">
    <property type="component" value="Chromosome 10"/>
</dbReference>
<dbReference type="SMART" id="SM01234">
    <property type="entry name" value="Haemolytic"/>
    <property type="match status" value="1"/>
</dbReference>
<name>A0A8T0GNK5_CERPU</name>
<protein>
    <recommendedName>
        <fullName evidence="4">Membrane protein insertion efficiency factor</fullName>
    </recommendedName>
</protein>
<comment type="caution">
    <text evidence="2">The sequence shown here is derived from an EMBL/GenBank/DDBJ whole genome shotgun (WGS) entry which is preliminary data.</text>
</comment>
<proteinExistence type="inferred from homology"/>
<dbReference type="EMBL" id="CM026431">
    <property type="protein sequence ID" value="KAG0559328.1"/>
    <property type="molecule type" value="Genomic_DNA"/>
</dbReference>
<reference evidence="2" key="1">
    <citation type="submission" date="2020-06" db="EMBL/GenBank/DDBJ databases">
        <title>WGS assembly of Ceratodon purpureus strain R40.</title>
        <authorList>
            <person name="Carey S.B."/>
            <person name="Jenkins J."/>
            <person name="Shu S."/>
            <person name="Lovell J.T."/>
            <person name="Sreedasyam A."/>
            <person name="Maumus F."/>
            <person name="Tiley G.P."/>
            <person name="Fernandez-Pozo N."/>
            <person name="Barry K."/>
            <person name="Chen C."/>
            <person name="Wang M."/>
            <person name="Lipzen A."/>
            <person name="Daum C."/>
            <person name="Saski C.A."/>
            <person name="Payton A.C."/>
            <person name="Mcbreen J.C."/>
            <person name="Conrad R.E."/>
            <person name="Kollar L.M."/>
            <person name="Olsson S."/>
            <person name="Huttunen S."/>
            <person name="Landis J.B."/>
            <person name="Wickett N.J."/>
            <person name="Johnson M.G."/>
            <person name="Rensing S.A."/>
            <person name="Grimwood J."/>
            <person name="Schmutz J."/>
            <person name="Mcdaniel S.F."/>
        </authorList>
    </citation>
    <scope>NUCLEOTIDE SEQUENCE</scope>
    <source>
        <strain evidence="2">R40</strain>
    </source>
</reference>